<evidence type="ECO:0000256" key="8">
    <source>
        <dbReference type="ARBA" id="ARBA00022989"/>
    </source>
</evidence>
<name>A0A161YH76_9CELL</name>
<evidence type="ECO:0000256" key="3">
    <source>
        <dbReference type="ARBA" id="ARBA00022538"/>
    </source>
</evidence>
<dbReference type="Proteomes" id="UP000076447">
    <property type="component" value="Unassembled WGS sequence"/>
</dbReference>
<dbReference type="GO" id="GO:0016787">
    <property type="term" value="F:hydrolase activity"/>
    <property type="evidence" value="ECO:0007669"/>
    <property type="project" value="UniProtKB-KW"/>
</dbReference>
<evidence type="ECO:0000256" key="11">
    <source>
        <dbReference type="HAMAP-Rule" id="MF_00276"/>
    </source>
</evidence>
<keyword evidence="3 11" id="KW-0633">Potassium transport</keyword>
<keyword evidence="8 11" id="KW-1133">Transmembrane helix</keyword>
<feature type="transmembrane region" description="Helical" evidence="11">
    <location>
        <begin position="40"/>
        <end position="64"/>
    </location>
</feature>
<dbReference type="GO" id="GO:0005524">
    <property type="term" value="F:ATP binding"/>
    <property type="evidence" value="ECO:0007669"/>
    <property type="project" value="UniProtKB-UniRule"/>
</dbReference>
<dbReference type="InterPro" id="IPR003820">
    <property type="entry name" value="KdpC"/>
</dbReference>
<evidence type="ECO:0000256" key="10">
    <source>
        <dbReference type="ARBA" id="ARBA00023136"/>
    </source>
</evidence>
<dbReference type="Pfam" id="PF02669">
    <property type="entry name" value="KdpC"/>
    <property type="match status" value="1"/>
</dbReference>
<accession>A0A161YH76</accession>
<dbReference type="OrthoDB" id="9788285at2"/>
<comment type="similarity">
    <text evidence="11">Belongs to the KdpC family.</text>
</comment>
<comment type="caution">
    <text evidence="12">The sequence shown here is derived from an EMBL/GenBank/DDBJ whole genome shotgun (WGS) entry which is preliminary data.</text>
</comment>
<evidence type="ECO:0000256" key="9">
    <source>
        <dbReference type="ARBA" id="ARBA00023065"/>
    </source>
</evidence>
<protein>
    <recommendedName>
        <fullName evidence="11">Potassium-transporting ATPase KdpC subunit</fullName>
    </recommendedName>
    <alternativeName>
        <fullName evidence="11">ATP phosphohydrolase [potassium-transporting] C chain</fullName>
    </alternativeName>
    <alternativeName>
        <fullName evidence="11">Potassium-binding and translocating subunit C</fullName>
    </alternativeName>
    <alternativeName>
        <fullName evidence="11">Potassium-translocating ATPase C chain</fullName>
    </alternativeName>
</protein>
<dbReference type="STRING" id="43678.OJAG_18680"/>
<proteinExistence type="inferred from homology"/>
<keyword evidence="1 11" id="KW-0813">Transport</keyword>
<keyword evidence="4 11" id="KW-0812">Transmembrane</keyword>
<evidence type="ECO:0000256" key="5">
    <source>
        <dbReference type="ARBA" id="ARBA00022741"/>
    </source>
</evidence>
<comment type="subcellular location">
    <subcellularLocation>
        <location evidence="11">Cell membrane</location>
        <topology evidence="11">Single-pass membrane protein</topology>
    </subcellularLocation>
</comment>
<dbReference type="AlphaFoldDB" id="A0A161YH76"/>
<evidence type="ECO:0000256" key="2">
    <source>
        <dbReference type="ARBA" id="ARBA00022475"/>
    </source>
</evidence>
<keyword evidence="6 11" id="KW-0067">ATP-binding</keyword>
<keyword evidence="2 11" id="KW-1003">Cell membrane</keyword>
<dbReference type="PIRSF" id="PIRSF001296">
    <property type="entry name" value="K_ATPase_KdpC"/>
    <property type="match status" value="1"/>
</dbReference>
<dbReference type="EMBL" id="LRIE01000070">
    <property type="protein sequence ID" value="KZM35438.1"/>
    <property type="molecule type" value="Genomic_DNA"/>
</dbReference>
<evidence type="ECO:0000256" key="7">
    <source>
        <dbReference type="ARBA" id="ARBA00022958"/>
    </source>
</evidence>
<dbReference type="NCBIfam" id="TIGR00681">
    <property type="entry name" value="kdpC"/>
    <property type="match status" value="1"/>
</dbReference>
<evidence type="ECO:0000313" key="12">
    <source>
        <dbReference type="EMBL" id="KZM35438.1"/>
    </source>
</evidence>
<evidence type="ECO:0000256" key="4">
    <source>
        <dbReference type="ARBA" id="ARBA00022692"/>
    </source>
</evidence>
<dbReference type="RefSeq" id="WP_082848940.1">
    <property type="nucleotide sequence ID" value="NZ_LRIE01000070.1"/>
</dbReference>
<comment type="function">
    <text evidence="11">Part of the high-affinity ATP-driven potassium transport (or Kdp) system, which catalyzes the hydrolysis of ATP coupled with the electrogenic transport of potassium into the cytoplasm. This subunit acts as a catalytic chaperone that increases the ATP-binding affinity of the ATP-hydrolyzing subunit KdpB by the formation of a transient KdpB/KdpC/ATP ternary complex.</text>
</comment>
<evidence type="ECO:0000313" key="13">
    <source>
        <dbReference type="Proteomes" id="UP000076447"/>
    </source>
</evidence>
<reference evidence="12 13" key="1">
    <citation type="submission" date="2016-01" db="EMBL/GenBank/DDBJ databases">
        <title>Genome sequence of Oerskovia enterophila VJag, an agar and cellulose degrading bacterium.</title>
        <authorList>
            <person name="Poehlein A."/>
            <person name="Jag V."/>
            <person name="Bengelsdorf F."/>
            <person name="Duerre P."/>
            <person name="Daniel R."/>
        </authorList>
    </citation>
    <scope>NUCLEOTIDE SEQUENCE [LARGE SCALE GENOMIC DNA]</scope>
    <source>
        <strain evidence="12 13">VJag</strain>
    </source>
</reference>
<organism evidence="12 13">
    <name type="scientific">Oerskovia enterophila</name>
    <dbReference type="NCBI Taxonomy" id="43678"/>
    <lineage>
        <taxon>Bacteria</taxon>
        <taxon>Bacillati</taxon>
        <taxon>Actinomycetota</taxon>
        <taxon>Actinomycetes</taxon>
        <taxon>Micrococcales</taxon>
        <taxon>Cellulomonadaceae</taxon>
        <taxon>Oerskovia</taxon>
    </lineage>
</organism>
<keyword evidence="9 11" id="KW-0406">Ion transport</keyword>
<comment type="subunit">
    <text evidence="11">The system is composed of three essential subunits: KdpA, KdpB and KdpC.</text>
</comment>
<dbReference type="NCBIfam" id="NF001454">
    <property type="entry name" value="PRK00315.1"/>
    <property type="match status" value="1"/>
</dbReference>
<evidence type="ECO:0000256" key="6">
    <source>
        <dbReference type="ARBA" id="ARBA00022840"/>
    </source>
</evidence>
<dbReference type="PANTHER" id="PTHR30042">
    <property type="entry name" value="POTASSIUM-TRANSPORTING ATPASE C CHAIN"/>
    <property type="match status" value="1"/>
</dbReference>
<keyword evidence="5 11" id="KW-0547">Nucleotide-binding</keyword>
<dbReference type="GO" id="GO:0008556">
    <property type="term" value="F:P-type potassium transmembrane transporter activity"/>
    <property type="evidence" value="ECO:0007669"/>
    <property type="project" value="InterPro"/>
</dbReference>
<evidence type="ECO:0000256" key="1">
    <source>
        <dbReference type="ARBA" id="ARBA00022448"/>
    </source>
</evidence>
<keyword evidence="10 11" id="KW-0472">Membrane</keyword>
<dbReference type="PANTHER" id="PTHR30042:SF2">
    <property type="entry name" value="POTASSIUM-TRANSPORTING ATPASE KDPC SUBUNIT"/>
    <property type="match status" value="1"/>
</dbReference>
<keyword evidence="7 11" id="KW-0630">Potassium</keyword>
<keyword evidence="12" id="KW-0378">Hydrolase</keyword>
<dbReference type="PATRIC" id="fig|43678.3.peg.1948"/>
<gene>
    <name evidence="11 12" type="primary">kdpC</name>
    <name evidence="12" type="ORF">OJAG_18680</name>
</gene>
<sequence>MPGTLTTPAGVPGRPAPLARPSASAGAASLFRQTLAGLRVLLVLTVLLGVAYPLAVWGVGQLALPWQANGSLVRSDGTHATSLADTGADGAPVVGSALIGQDFAATDDAERWFHGRPSAAGDGYDTLASAGTNLGPLNPELVASIDERRAALADLNGVDPASLPADALTASASGLDPQISPAYAALQVARVAEARGLDEAVVADLVAQHTAGRDLGVLGEPRVNVLELNLALENSEKMNP</sequence>
<dbReference type="GO" id="GO:0005886">
    <property type="term" value="C:plasma membrane"/>
    <property type="evidence" value="ECO:0007669"/>
    <property type="project" value="UniProtKB-SubCell"/>
</dbReference>
<dbReference type="HAMAP" id="MF_00276">
    <property type="entry name" value="KdpC"/>
    <property type="match status" value="1"/>
</dbReference>